<dbReference type="EMBL" id="BAAANB010000020">
    <property type="protein sequence ID" value="GAA2029507.1"/>
    <property type="molecule type" value="Genomic_DNA"/>
</dbReference>
<dbReference type="InterPro" id="IPR013022">
    <property type="entry name" value="Xyl_isomerase-like_TIM-brl"/>
</dbReference>
<keyword evidence="1" id="KW-0119">Carbohydrate metabolism</keyword>
<dbReference type="RefSeq" id="WP_343990585.1">
    <property type="nucleotide sequence ID" value="NZ_BAAANB010000020.1"/>
</dbReference>
<evidence type="ECO:0000259" key="2">
    <source>
        <dbReference type="Pfam" id="PF01261"/>
    </source>
</evidence>
<dbReference type="InterPro" id="IPR036237">
    <property type="entry name" value="Xyl_isomerase-like_sf"/>
</dbReference>
<sequence>MGQTSVTPVIDSRSSAAERLSLNTMTTQRLSFEEAVDLALRLEVPALGLWRDKVEEVGLEEAARRLREAGVRASSLCRGGFFTAADPDGVAAAVADNRRAVDEAAALGAPELVIVAGGLPDGDRDLLAARQRVADRIGDLAPYAAERGVRLALEPLHPMFVADRAVISTLEQALDLAADHDPAVVGVVVDTFHVFWDPAAEAMVARAGREGRISSYQVCDFNLPIPEGALLARGMMGDGHIDFERWTRAVTAAGYTGDVEVEIFNADIWSRDPVEVVTQMRARYDELVAPWL</sequence>
<evidence type="ECO:0000313" key="3">
    <source>
        <dbReference type="EMBL" id="GAA2029507.1"/>
    </source>
</evidence>
<accession>A0ABN2U5K6</accession>
<dbReference type="PANTHER" id="PTHR12110">
    <property type="entry name" value="HYDROXYPYRUVATE ISOMERASE"/>
    <property type="match status" value="1"/>
</dbReference>
<dbReference type="Pfam" id="PF01261">
    <property type="entry name" value="AP_endonuc_2"/>
    <property type="match status" value="1"/>
</dbReference>
<evidence type="ECO:0000256" key="1">
    <source>
        <dbReference type="ARBA" id="ARBA00023277"/>
    </source>
</evidence>
<dbReference type="GO" id="GO:0016853">
    <property type="term" value="F:isomerase activity"/>
    <property type="evidence" value="ECO:0007669"/>
    <property type="project" value="UniProtKB-KW"/>
</dbReference>
<reference evidence="3 4" key="1">
    <citation type="journal article" date="2019" name="Int. J. Syst. Evol. Microbiol.">
        <title>The Global Catalogue of Microorganisms (GCM) 10K type strain sequencing project: providing services to taxonomists for standard genome sequencing and annotation.</title>
        <authorList>
            <consortium name="The Broad Institute Genomics Platform"/>
            <consortium name="The Broad Institute Genome Sequencing Center for Infectious Disease"/>
            <person name="Wu L."/>
            <person name="Ma J."/>
        </authorList>
    </citation>
    <scope>NUCLEOTIDE SEQUENCE [LARGE SCALE GENOMIC DNA]</scope>
    <source>
        <strain evidence="3 4">JCM 14283</strain>
    </source>
</reference>
<protein>
    <submittedName>
        <fullName evidence="3">Sugar phosphate isomerase/epimerase</fullName>
    </submittedName>
</protein>
<dbReference type="SUPFAM" id="SSF51658">
    <property type="entry name" value="Xylose isomerase-like"/>
    <property type="match status" value="1"/>
</dbReference>
<comment type="caution">
    <text evidence="3">The sequence shown here is derived from an EMBL/GenBank/DDBJ whole genome shotgun (WGS) entry which is preliminary data.</text>
</comment>
<gene>
    <name evidence="3" type="ORF">GCM10009740_18900</name>
</gene>
<evidence type="ECO:0000313" key="4">
    <source>
        <dbReference type="Proteomes" id="UP001501285"/>
    </source>
</evidence>
<feature type="domain" description="Xylose isomerase-like TIM barrel" evidence="2">
    <location>
        <begin position="52"/>
        <end position="272"/>
    </location>
</feature>
<dbReference type="PANTHER" id="PTHR12110:SF52">
    <property type="entry name" value="XYLOSE ISOMERASE"/>
    <property type="match status" value="1"/>
</dbReference>
<keyword evidence="4" id="KW-1185">Reference proteome</keyword>
<organism evidence="3 4">
    <name type="scientific">Terrabacter terrae</name>
    <dbReference type="NCBI Taxonomy" id="318434"/>
    <lineage>
        <taxon>Bacteria</taxon>
        <taxon>Bacillati</taxon>
        <taxon>Actinomycetota</taxon>
        <taxon>Actinomycetes</taxon>
        <taxon>Micrococcales</taxon>
        <taxon>Intrasporangiaceae</taxon>
        <taxon>Terrabacter</taxon>
    </lineage>
</organism>
<proteinExistence type="predicted"/>
<keyword evidence="3" id="KW-0413">Isomerase</keyword>
<dbReference type="InterPro" id="IPR050312">
    <property type="entry name" value="IolE/XylAMocC-like"/>
</dbReference>
<dbReference type="Proteomes" id="UP001501285">
    <property type="component" value="Unassembled WGS sequence"/>
</dbReference>
<dbReference type="Gene3D" id="3.20.20.150">
    <property type="entry name" value="Divalent-metal-dependent TIM barrel enzymes"/>
    <property type="match status" value="1"/>
</dbReference>
<name>A0ABN2U5K6_9MICO</name>